<protein>
    <submittedName>
        <fullName evidence="1">Endodeoxyribonuclease RusA</fullName>
    </submittedName>
</protein>
<comment type="caution">
    <text evidence="1">The sequence shown here is derived from an EMBL/GenBank/DDBJ whole genome shotgun (WGS) entry which is preliminary data.</text>
</comment>
<evidence type="ECO:0000313" key="1">
    <source>
        <dbReference type="EMBL" id="OJF71189.1"/>
    </source>
</evidence>
<keyword evidence="2" id="KW-1185">Reference proteome</keyword>
<dbReference type="GO" id="GO:0006281">
    <property type="term" value="P:DNA repair"/>
    <property type="evidence" value="ECO:0007669"/>
    <property type="project" value="InterPro"/>
</dbReference>
<gene>
    <name evidence="1" type="ORF">A9Q68_10125</name>
</gene>
<dbReference type="GO" id="GO:0000287">
    <property type="term" value="F:magnesium ion binding"/>
    <property type="evidence" value="ECO:0007669"/>
    <property type="project" value="InterPro"/>
</dbReference>
<accession>A0A1L8MKC2</accession>
<dbReference type="InterPro" id="IPR036614">
    <property type="entry name" value="RusA-like_sf"/>
</dbReference>
<dbReference type="STRING" id="1856638.A9Q68_10125"/>
<dbReference type="Gene3D" id="3.30.1330.70">
    <property type="entry name" value="Holliday junction resolvase RusA"/>
    <property type="match status" value="1"/>
</dbReference>
<dbReference type="Proteomes" id="UP000182015">
    <property type="component" value="Unassembled WGS sequence"/>
</dbReference>
<reference evidence="2" key="1">
    <citation type="submission" date="2016-06" db="EMBL/GenBank/DDBJ databases">
        <authorList>
            <person name="de Vries S.P.W."/>
            <person name="Hadjirin N.F."/>
            <person name="Lay E.M."/>
            <person name="Zadoks R.N."/>
            <person name="Peacock S.J."/>
            <person name="Parkhill J."/>
            <person name="Grant A.J."/>
            <person name="Mcdougall S."/>
            <person name="Holmes M.A."/>
        </authorList>
    </citation>
    <scope>NUCLEOTIDE SEQUENCE [LARGE SCALE GENOMIC DNA]</scope>
    <source>
        <strain evidence="2">NZ1587</strain>
    </source>
</reference>
<name>A0A1L8MKC2_9STRE</name>
<dbReference type="GO" id="GO:0006310">
    <property type="term" value="P:DNA recombination"/>
    <property type="evidence" value="ECO:0007669"/>
    <property type="project" value="InterPro"/>
</dbReference>
<organism evidence="1 2">
    <name type="scientific">Streptococcus bovimastitidis</name>
    <dbReference type="NCBI Taxonomy" id="1856638"/>
    <lineage>
        <taxon>Bacteria</taxon>
        <taxon>Bacillati</taxon>
        <taxon>Bacillota</taxon>
        <taxon>Bacilli</taxon>
        <taxon>Lactobacillales</taxon>
        <taxon>Streptococcaceae</taxon>
        <taxon>Streptococcus</taxon>
    </lineage>
</organism>
<sequence>MKYEFILENTKQRKEMLSSNDRLHFRKQANITKFLRQLAKLKASGSSVSYSPKKPCKVSVAVFSPTRRRLDPPNFYPTIKAILDGFTDAGIWTDDNHEVIKLFSFEYGGLSQIKKKYKIVIEIEEVE</sequence>
<dbReference type="AlphaFoldDB" id="A0A1L8MKC2"/>
<dbReference type="OrthoDB" id="3237255at2"/>
<dbReference type="RefSeq" id="WP_071794605.1">
    <property type="nucleotide sequence ID" value="NZ_LZDD01000004.1"/>
</dbReference>
<dbReference type="SUPFAM" id="SSF103084">
    <property type="entry name" value="Holliday junction resolvase RusA"/>
    <property type="match status" value="1"/>
</dbReference>
<proteinExistence type="predicted"/>
<dbReference type="EMBL" id="LZDD01000004">
    <property type="protein sequence ID" value="OJF71189.1"/>
    <property type="molecule type" value="Genomic_DNA"/>
</dbReference>
<evidence type="ECO:0000313" key="2">
    <source>
        <dbReference type="Proteomes" id="UP000182015"/>
    </source>
</evidence>